<dbReference type="RefSeq" id="WP_090941365.1">
    <property type="nucleotide sequence ID" value="NZ_FOTS01000044.1"/>
</dbReference>
<evidence type="ECO:0000259" key="5">
    <source>
        <dbReference type="SMART" id="SM00829"/>
    </source>
</evidence>
<comment type="cofactor">
    <cofactor evidence="4">
        <name>Zn(2+)</name>
        <dbReference type="ChEBI" id="CHEBI:29105"/>
    </cofactor>
</comment>
<evidence type="ECO:0000313" key="7">
    <source>
        <dbReference type="Proteomes" id="UP000199520"/>
    </source>
</evidence>
<dbReference type="Proteomes" id="UP000199520">
    <property type="component" value="Unassembled WGS sequence"/>
</dbReference>
<dbReference type="OrthoDB" id="1674659at2"/>
<dbReference type="InterPro" id="IPR002328">
    <property type="entry name" value="ADH_Zn_CS"/>
</dbReference>
<dbReference type="InterPro" id="IPR050129">
    <property type="entry name" value="Zn_alcohol_dh"/>
</dbReference>
<proteinExistence type="inferred from homology"/>
<dbReference type="AlphaFoldDB" id="A0A1I4NCJ6"/>
<dbReference type="PANTHER" id="PTHR43401:SF2">
    <property type="entry name" value="L-THREONINE 3-DEHYDROGENASE"/>
    <property type="match status" value="1"/>
</dbReference>
<dbReference type="GO" id="GO:0008270">
    <property type="term" value="F:zinc ion binding"/>
    <property type="evidence" value="ECO:0007669"/>
    <property type="project" value="InterPro"/>
</dbReference>
<dbReference type="CDD" id="cd08236">
    <property type="entry name" value="sugar_DH"/>
    <property type="match status" value="1"/>
</dbReference>
<dbReference type="InterPro" id="IPR013154">
    <property type="entry name" value="ADH-like_N"/>
</dbReference>
<dbReference type="InterPro" id="IPR011032">
    <property type="entry name" value="GroES-like_sf"/>
</dbReference>
<dbReference type="Gene3D" id="3.40.50.720">
    <property type="entry name" value="NAD(P)-binding Rossmann-like Domain"/>
    <property type="match status" value="1"/>
</dbReference>
<protein>
    <submittedName>
        <fullName evidence="6">L-iditol 2-dehydrogenase</fullName>
    </submittedName>
</protein>
<accession>A0A1I4NCJ6</accession>
<evidence type="ECO:0000256" key="3">
    <source>
        <dbReference type="ARBA" id="ARBA00023002"/>
    </source>
</evidence>
<dbReference type="PROSITE" id="PS00059">
    <property type="entry name" value="ADH_ZINC"/>
    <property type="match status" value="1"/>
</dbReference>
<dbReference type="EMBL" id="FOTS01000044">
    <property type="protein sequence ID" value="SFM13010.1"/>
    <property type="molecule type" value="Genomic_DNA"/>
</dbReference>
<sequence length="352" mass="38186">MKGAKIYGIRDIRVEECPIPEIKTPEDVIVKVKAVGFCGSDISRYGKLGPHTVGAIFGHELSGEIVEIGEKVTNVKVGDGVVVCPTIPCFHCEYCQLGKYSKCETLQVIGAKEDGGFAEYVRLHSRSVLKMPEGLDFETACGMEPACVVMHGFYRTKIQAGDTVAVLGVGPIGLFAVQCAKIFGATKVIAIDVFDEKLEIAKELGADLCINAKDVDPIQVVKEMTGGSGVDIAVESAGNPFTSAQVLSLPKKGGTVVFMGIPYGDVAIPREHFEKVVRNELTVLGSWNAVSGPFPGKEWPTTLHFMKEGKIKVKPMVTHRISLEQIPETFEKIYKRDSFFGKVVVFPEGKEC</sequence>
<gene>
    <name evidence="6" type="ORF">SAMN04490355_10449</name>
</gene>
<name>A0A1I4NCJ6_9FIRM</name>
<keyword evidence="3" id="KW-0560">Oxidoreductase</keyword>
<evidence type="ECO:0000256" key="1">
    <source>
        <dbReference type="ARBA" id="ARBA00022723"/>
    </source>
</evidence>
<keyword evidence="2 4" id="KW-0862">Zinc</keyword>
<dbReference type="InterPro" id="IPR013149">
    <property type="entry name" value="ADH-like_C"/>
</dbReference>
<dbReference type="SUPFAM" id="SSF50129">
    <property type="entry name" value="GroES-like"/>
    <property type="match status" value="1"/>
</dbReference>
<comment type="similarity">
    <text evidence="4">Belongs to the zinc-containing alcohol dehydrogenase family.</text>
</comment>
<dbReference type="InterPro" id="IPR020843">
    <property type="entry name" value="ER"/>
</dbReference>
<evidence type="ECO:0000256" key="2">
    <source>
        <dbReference type="ARBA" id="ARBA00022833"/>
    </source>
</evidence>
<dbReference type="STRING" id="1123291.SAMN04490355_10449"/>
<dbReference type="PANTHER" id="PTHR43401">
    <property type="entry name" value="L-THREONINE 3-DEHYDROGENASE"/>
    <property type="match status" value="1"/>
</dbReference>
<dbReference type="Pfam" id="PF08240">
    <property type="entry name" value="ADH_N"/>
    <property type="match status" value="1"/>
</dbReference>
<dbReference type="InterPro" id="IPR036291">
    <property type="entry name" value="NAD(P)-bd_dom_sf"/>
</dbReference>
<organism evidence="6 7">
    <name type="scientific">Pelosinus propionicus DSM 13327</name>
    <dbReference type="NCBI Taxonomy" id="1123291"/>
    <lineage>
        <taxon>Bacteria</taxon>
        <taxon>Bacillati</taxon>
        <taxon>Bacillota</taxon>
        <taxon>Negativicutes</taxon>
        <taxon>Selenomonadales</taxon>
        <taxon>Sporomusaceae</taxon>
        <taxon>Pelosinus</taxon>
    </lineage>
</organism>
<dbReference type="SUPFAM" id="SSF51735">
    <property type="entry name" value="NAD(P)-binding Rossmann-fold domains"/>
    <property type="match status" value="1"/>
</dbReference>
<dbReference type="SMART" id="SM00829">
    <property type="entry name" value="PKS_ER"/>
    <property type="match status" value="1"/>
</dbReference>
<evidence type="ECO:0000313" key="6">
    <source>
        <dbReference type="EMBL" id="SFM13010.1"/>
    </source>
</evidence>
<evidence type="ECO:0000256" key="4">
    <source>
        <dbReference type="RuleBase" id="RU361277"/>
    </source>
</evidence>
<keyword evidence="7" id="KW-1185">Reference proteome</keyword>
<keyword evidence="1 4" id="KW-0479">Metal-binding</keyword>
<reference evidence="7" key="1">
    <citation type="submission" date="2016-10" db="EMBL/GenBank/DDBJ databases">
        <authorList>
            <person name="Varghese N."/>
            <person name="Submissions S."/>
        </authorList>
    </citation>
    <scope>NUCLEOTIDE SEQUENCE [LARGE SCALE GENOMIC DNA]</scope>
    <source>
        <strain evidence="7">DSM 13327</strain>
    </source>
</reference>
<dbReference type="GO" id="GO:0016491">
    <property type="term" value="F:oxidoreductase activity"/>
    <property type="evidence" value="ECO:0007669"/>
    <property type="project" value="UniProtKB-KW"/>
</dbReference>
<dbReference type="Gene3D" id="3.90.180.10">
    <property type="entry name" value="Medium-chain alcohol dehydrogenases, catalytic domain"/>
    <property type="match status" value="1"/>
</dbReference>
<dbReference type="Pfam" id="PF00107">
    <property type="entry name" value="ADH_zinc_N"/>
    <property type="match status" value="1"/>
</dbReference>
<feature type="domain" description="Enoyl reductase (ER)" evidence="5">
    <location>
        <begin position="8"/>
        <end position="345"/>
    </location>
</feature>